<keyword evidence="1" id="KW-0472">Membrane</keyword>
<name>A0A286G2X5_9PROT</name>
<evidence type="ECO:0000313" key="2">
    <source>
        <dbReference type="EMBL" id="SOD89875.1"/>
    </source>
</evidence>
<keyword evidence="1" id="KW-1133">Transmembrane helix</keyword>
<accession>A0A286G2X5</accession>
<protein>
    <submittedName>
        <fullName evidence="2">Uncharacterized conserved protein, DUF983 family</fullName>
    </submittedName>
</protein>
<keyword evidence="1" id="KW-0812">Transmembrane</keyword>
<evidence type="ECO:0000256" key="1">
    <source>
        <dbReference type="SAM" id="Phobius"/>
    </source>
</evidence>
<feature type="transmembrane region" description="Helical" evidence="1">
    <location>
        <begin position="60"/>
        <end position="80"/>
    </location>
</feature>
<dbReference type="RefSeq" id="WP_176524980.1">
    <property type="nucleotide sequence ID" value="NZ_OCNJ01000001.1"/>
</dbReference>
<proteinExistence type="predicted"/>
<dbReference type="EMBL" id="OCNJ01000001">
    <property type="protein sequence ID" value="SOD89875.1"/>
    <property type="molecule type" value="Genomic_DNA"/>
</dbReference>
<organism evidence="2 3">
    <name type="scientific">Caenispirillum bisanense</name>
    <dbReference type="NCBI Taxonomy" id="414052"/>
    <lineage>
        <taxon>Bacteria</taxon>
        <taxon>Pseudomonadati</taxon>
        <taxon>Pseudomonadota</taxon>
        <taxon>Alphaproteobacteria</taxon>
        <taxon>Rhodospirillales</taxon>
        <taxon>Novispirillaceae</taxon>
        <taxon>Caenispirillum</taxon>
    </lineage>
</organism>
<dbReference type="InterPro" id="IPR009325">
    <property type="entry name" value="DUF983"/>
</dbReference>
<gene>
    <name evidence="2" type="ORF">SAMN05421508_101365</name>
</gene>
<sequence length="132" mass="13802">MTTPAATPRTELPWHTVLLRGLVCRCPSCGRGRTLRGYLRVAETCAVCHARFGHLRPDDAAAWLTISIVGALVFPGLLIAEMGWHPPVPVTIGVALAGSAALVLALLPPAKGLILAVLWRLDDGHGGGAASQ</sequence>
<reference evidence="2 3" key="1">
    <citation type="submission" date="2017-09" db="EMBL/GenBank/DDBJ databases">
        <authorList>
            <person name="Ehlers B."/>
            <person name="Leendertz F.H."/>
        </authorList>
    </citation>
    <scope>NUCLEOTIDE SEQUENCE [LARGE SCALE GENOMIC DNA]</scope>
    <source>
        <strain evidence="2 3">USBA 140</strain>
    </source>
</reference>
<dbReference type="AlphaFoldDB" id="A0A286G2X5"/>
<dbReference type="Proteomes" id="UP000219621">
    <property type="component" value="Unassembled WGS sequence"/>
</dbReference>
<dbReference type="Pfam" id="PF06170">
    <property type="entry name" value="DUF983"/>
    <property type="match status" value="1"/>
</dbReference>
<keyword evidence="3" id="KW-1185">Reference proteome</keyword>
<evidence type="ECO:0000313" key="3">
    <source>
        <dbReference type="Proteomes" id="UP000219621"/>
    </source>
</evidence>